<feature type="region of interest" description="Disordered" evidence="1">
    <location>
        <begin position="455"/>
        <end position="503"/>
    </location>
</feature>
<dbReference type="OrthoDB" id="6284737at2759"/>
<sequence>MTVNDIRELARLSSLCQSGSVVLYGLRYFFFHSLTHSVQGVQTQVTTADPQLWLPAYSPIPVSDEEPRVLRARFPLRRTRMTKVVITRIVFISTPSDGQPSLCSAFVLTEAVPLAPGPKPVQSRKTAIDFASHESLRLTGARAPPPKVLMPPLDLGFKGQTGSESRKPSRSAGGSGGGSGGGGGHGSGGGRKSGDYQSDAASDDPWSVPSASATGIEDSQNFRHSGPHYSSRPDGKKVNYGQGKRKSKGFNTASDQGIRDTNSYQNEPSNYQTAWNPYIYPPKIPNSPSSSSSSYFSEFRNGPSDHGYPGKQNSAYNSMPNHGPYAENSRSAGSYQHPYRSWESAGFINPGPVQSNPNQPVLAPYPFVQYDVGARGVGDPYGRWEPQTAYYQPPAQSFWNPYAPPQAGWYTAQLGPQPILQGGQTIQFIPPNAQRPAEMRPTSVIGHPSNYREISREEMSQRVREYEQAQQSNGIEDLRLPSLSNADQTGQSKDPTDPGNSAHDQAVRHFVGIASEWSVIGVDALFDEIDLNGKNGTDDIMS</sequence>
<feature type="region of interest" description="Disordered" evidence="1">
    <location>
        <begin position="137"/>
        <end position="269"/>
    </location>
</feature>
<feature type="compositionally biased region" description="Polar residues" evidence="1">
    <location>
        <begin position="249"/>
        <end position="269"/>
    </location>
</feature>
<organism evidence="4">
    <name type="scientific">Echinostoma caproni</name>
    <dbReference type="NCBI Taxonomy" id="27848"/>
    <lineage>
        <taxon>Eukaryota</taxon>
        <taxon>Metazoa</taxon>
        <taxon>Spiralia</taxon>
        <taxon>Lophotrochozoa</taxon>
        <taxon>Platyhelminthes</taxon>
        <taxon>Trematoda</taxon>
        <taxon>Digenea</taxon>
        <taxon>Plagiorchiida</taxon>
        <taxon>Echinostomata</taxon>
        <taxon>Echinostomatoidea</taxon>
        <taxon>Echinostomatidae</taxon>
        <taxon>Echinostoma</taxon>
    </lineage>
</organism>
<dbReference type="AlphaFoldDB" id="A0A183AAT3"/>
<evidence type="ECO:0000313" key="2">
    <source>
        <dbReference type="EMBL" id="VDP71501.1"/>
    </source>
</evidence>
<feature type="compositionally biased region" description="Basic and acidic residues" evidence="1">
    <location>
        <begin position="455"/>
        <end position="467"/>
    </location>
</feature>
<feature type="compositionally biased region" description="Polar residues" evidence="1">
    <location>
        <begin position="209"/>
        <end position="223"/>
    </location>
</feature>
<feature type="compositionally biased region" description="Gly residues" evidence="1">
    <location>
        <begin position="173"/>
        <end position="191"/>
    </location>
</feature>
<feature type="compositionally biased region" description="Low complexity" evidence="1">
    <location>
        <begin position="286"/>
        <end position="295"/>
    </location>
</feature>
<name>A0A183AAT3_9TREM</name>
<keyword evidence="3" id="KW-1185">Reference proteome</keyword>
<feature type="region of interest" description="Disordered" evidence="1">
    <location>
        <begin position="286"/>
        <end position="307"/>
    </location>
</feature>
<reference evidence="2 3" key="2">
    <citation type="submission" date="2018-11" db="EMBL/GenBank/DDBJ databases">
        <authorList>
            <consortium name="Pathogen Informatics"/>
        </authorList>
    </citation>
    <scope>NUCLEOTIDE SEQUENCE [LARGE SCALE GENOMIC DNA]</scope>
    <source>
        <strain evidence="2 3">Egypt</strain>
    </source>
</reference>
<dbReference type="Proteomes" id="UP000272942">
    <property type="component" value="Unassembled WGS sequence"/>
</dbReference>
<dbReference type="WBParaSite" id="ECPE_0000407501-mRNA-1">
    <property type="protein sequence ID" value="ECPE_0000407501-mRNA-1"/>
    <property type="gene ID" value="ECPE_0000407501"/>
</dbReference>
<protein>
    <submittedName>
        <fullName evidence="4">BAT2_N domain-containing protein</fullName>
    </submittedName>
</protein>
<evidence type="ECO:0000256" key="1">
    <source>
        <dbReference type="SAM" id="MobiDB-lite"/>
    </source>
</evidence>
<proteinExistence type="predicted"/>
<feature type="compositionally biased region" description="Polar residues" evidence="1">
    <location>
        <begin position="482"/>
        <end position="503"/>
    </location>
</feature>
<gene>
    <name evidence="2" type="ORF">ECPE_LOCUS4068</name>
</gene>
<reference evidence="4" key="1">
    <citation type="submission" date="2016-06" db="UniProtKB">
        <authorList>
            <consortium name="WormBaseParasite"/>
        </authorList>
    </citation>
    <scope>IDENTIFICATION</scope>
</reference>
<evidence type="ECO:0000313" key="3">
    <source>
        <dbReference type="Proteomes" id="UP000272942"/>
    </source>
</evidence>
<accession>A0A183AAT3</accession>
<evidence type="ECO:0000313" key="4">
    <source>
        <dbReference type="WBParaSite" id="ECPE_0000407501-mRNA-1"/>
    </source>
</evidence>
<dbReference type="EMBL" id="UZAN01040961">
    <property type="protein sequence ID" value="VDP71501.1"/>
    <property type="molecule type" value="Genomic_DNA"/>
</dbReference>